<gene>
    <name evidence="4" type="ORF">AB1Y20_006686</name>
</gene>
<comment type="caution">
    <text evidence="4">The sequence shown here is derived from an EMBL/GenBank/DDBJ whole genome shotgun (WGS) entry which is preliminary data.</text>
</comment>
<sequence>MPCVQLAGIGGSMLLLLATSLAWPQGNEQCPCINPFDSNSSDPCNTVRQSDGRCFSASFGAEGCKAYDALETPECLDADEMPRWCSSKWCYVDVNNCNRTTWKSQFFPNNDLFYSYGTCGYIDYYSLSSRRAAEFLRAHTNTYGKLRVAFPHVDSSSGYTLVGLTPYDDGRPKVTPGTGVGGTNRSGSVPVFMDRLLASERIPWEEIPVSKRSREYSPNSGYTACVHEVAIGNVDMCWANFWPTAARRLLSSFSGALYYDHFIAVTLITSGTSGFWDSLSKPFSPFSVGLWALIFGVFGFVGLVLMAKEEVDVGDGATKRRRTMFELVPLVFIPLFKGMHVLNTGEVKGVYVKSSGGWLSQFLVGFTRSIVIAVYTSLTVSSLLVEGRTAITSIDDGISKRATFCVNSDVRALVVEQFPGLANLFVDKSNLDVLEGVLLGECQAALVSENDWFKARAFGATEYCDAMTALPGTVTIVSNTVPIRQKLASAMSALIERDTEAGKYIEAQTEAKLNYTGQVCKDVGVWQTKQQFSASDLAAPLCFVVVGVLVGLLIDYIGSRYVDTAAQKIATVVDVHGDCSFHEVGKVASEHLKSNCRDVASCLSASSRRVSQLGHEVIPRVQLRRVANPSRSSPSSRAMPTDDDDCLSASSRLPFPSD</sequence>
<feature type="chain" id="PRO_5044349070" description="Ionotropic glutamate receptor C-terminal domain-containing protein" evidence="3">
    <location>
        <begin position="23"/>
        <end position="658"/>
    </location>
</feature>
<feature type="transmembrane region" description="Helical" evidence="2">
    <location>
        <begin position="537"/>
        <end position="558"/>
    </location>
</feature>
<feature type="transmembrane region" description="Helical" evidence="2">
    <location>
        <begin position="362"/>
        <end position="385"/>
    </location>
</feature>
<organism evidence="4 5">
    <name type="scientific">Prymnesium parvum</name>
    <name type="common">Toxic golden alga</name>
    <dbReference type="NCBI Taxonomy" id="97485"/>
    <lineage>
        <taxon>Eukaryota</taxon>
        <taxon>Haptista</taxon>
        <taxon>Haptophyta</taxon>
        <taxon>Prymnesiophyceae</taxon>
        <taxon>Prymnesiales</taxon>
        <taxon>Prymnesiaceae</taxon>
        <taxon>Prymnesium</taxon>
    </lineage>
</organism>
<dbReference type="EMBL" id="JBGBPQ010000015">
    <property type="protein sequence ID" value="KAL1510375.1"/>
    <property type="molecule type" value="Genomic_DNA"/>
</dbReference>
<accession>A0AB34J0J2</accession>
<dbReference type="SUPFAM" id="SSF53850">
    <property type="entry name" value="Periplasmic binding protein-like II"/>
    <property type="match status" value="1"/>
</dbReference>
<keyword evidence="2" id="KW-1133">Transmembrane helix</keyword>
<evidence type="ECO:0000256" key="1">
    <source>
        <dbReference type="SAM" id="MobiDB-lite"/>
    </source>
</evidence>
<keyword evidence="2" id="KW-0812">Transmembrane</keyword>
<dbReference type="Proteomes" id="UP001515480">
    <property type="component" value="Unassembled WGS sequence"/>
</dbReference>
<evidence type="ECO:0000256" key="3">
    <source>
        <dbReference type="SAM" id="SignalP"/>
    </source>
</evidence>
<feature type="signal peptide" evidence="3">
    <location>
        <begin position="1"/>
        <end position="22"/>
    </location>
</feature>
<evidence type="ECO:0000256" key="2">
    <source>
        <dbReference type="SAM" id="Phobius"/>
    </source>
</evidence>
<reference evidence="4 5" key="1">
    <citation type="journal article" date="2024" name="Science">
        <title>Giant polyketide synthase enzymes in the biosynthesis of giant marine polyether toxins.</title>
        <authorList>
            <person name="Fallon T.R."/>
            <person name="Shende V.V."/>
            <person name="Wierzbicki I.H."/>
            <person name="Pendleton A.L."/>
            <person name="Watervoot N.F."/>
            <person name="Auber R.P."/>
            <person name="Gonzalez D.J."/>
            <person name="Wisecaver J.H."/>
            <person name="Moore B.S."/>
        </authorList>
    </citation>
    <scope>NUCLEOTIDE SEQUENCE [LARGE SCALE GENOMIC DNA]</scope>
    <source>
        <strain evidence="4 5">12B1</strain>
    </source>
</reference>
<name>A0AB34J0J2_PRYPA</name>
<evidence type="ECO:0000313" key="4">
    <source>
        <dbReference type="EMBL" id="KAL1510375.1"/>
    </source>
</evidence>
<feature type="transmembrane region" description="Helical" evidence="2">
    <location>
        <begin position="288"/>
        <end position="307"/>
    </location>
</feature>
<feature type="region of interest" description="Disordered" evidence="1">
    <location>
        <begin position="626"/>
        <end position="658"/>
    </location>
</feature>
<keyword evidence="5" id="KW-1185">Reference proteome</keyword>
<dbReference type="AlphaFoldDB" id="A0AB34J0J2"/>
<evidence type="ECO:0000313" key="5">
    <source>
        <dbReference type="Proteomes" id="UP001515480"/>
    </source>
</evidence>
<keyword evidence="2" id="KW-0472">Membrane</keyword>
<proteinExistence type="predicted"/>
<feature type="transmembrane region" description="Helical" evidence="2">
    <location>
        <begin position="323"/>
        <end position="342"/>
    </location>
</feature>
<keyword evidence="3" id="KW-0732">Signal</keyword>
<protein>
    <recommendedName>
        <fullName evidence="6">Ionotropic glutamate receptor C-terminal domain-containing protein</fullName>
    </recommendedName>
</protein>
<evidence type="ECO:0008006" key="6">
    <source>
        <dbReference type="Google" id="ProtNLM"/>
    </source>
</evidence>